<dbReference type="FunFam" id="1.10.630.10:FF:000182">
    <property type="entry name" value="Cytochrome P450 3A4"/>
    <property type="match status" value="1"/>
</dbReference>
<reference evidence="13" key="2">
    <citation type="submission" date="2020-05" db="UniProtKB">
        <authorList>
            <consortium name="EnsemblMetazoa"/>
        </authorList>
    </citation>
    <scope>IDENTIFICATION</scope>
    <source>
        <strain evidence="13">CM1001059</strain>
    </source>
</reference>
<keyword evidence="9" id="KW-0560">Oxidoreductase</keyword>
<dbReference type="CDD" id="cd20628">
    <property type="entry name" value="CYP4"/>
    <property type="match status" value="1"/>
</dbReference>
<evidence type="ECO:0008006" key="15">
    <source>
        <dbReference type="Google" id="ProtNLM"/>
    </source>
</evidence>
<dbReference type="InterPro" id="IPR002401">
    <property type="entry name" value="Cyt_P450_E_grp-I"/>
</dbReference>
<comment type="similarity">
    <text evidence="4">Belongs to the cytochrome P450 family.</text>
</comment>
<evidence type="ECO:0000256" key="9">
    <source>
        <dbReference type="ARBA" id="ARBA00023002"/>
    </source>
</evidence>
<dbReference type="EnsemblMetazoa" id="AMEC010258-RA">
    <property type="protein sequence ID" value="AMEC010258-PA"/>
    <property type="gene ID" value="AMEC010258"/>
</dbReference>
<protein>
    <recommendedName>
        <fullName evidence="15">Cytochrome P450</fullName>
    </recommendedName>
</protein>
<evidence type="ECO:0000256" key="6">
    <source>
        <dbReference type="ARBA" id="ARBA00022723"/>
    </source>
</evidence>
<keyword evidence="7" id="KW-0256">Endoplasmic reticulum</keyword>
<feature type="binding site" description="axial binding residue" evidence="12">
    <location>
        <position position="436"/>
    </location>
    <ligand>
        <name>heme</name>
        <dbReference type="ChEBI" id="CHEBI:30413"/>
    </ligand>
    <ligandPart>
        <name>Fe</name>
        <dbReference type="ChEBI" id="CHEBI:18248"/>
    </ligandPart>
</feature>
<dbReference type="GO" id="GO:0016705">
    <property type="term" value="F:oxidoreductase activity, acting on paired donors, with incorporation or reduction of molecular oxygen"/>
    <property type="evidence" value="ECO:0007669"/>
    <property type="project" value="InterPro"/>
</dbReference>
<dbReference type="PRINTS" id="PR00385">
    <property type="entry name" value="P450"/>
</dbReference>
<keyword evidence="5 12" id="KW-0349">Heme</keyword>
<dbReference type="Proteomes" id="UP000075902">
    <property type="component" value="Unassembled WGS sequence"/>
</dbReference>
<comment type="subcellular location">
    <subcellularLocation>
        <location evidence="3">Endoplasmic reticulum membrane</location>
        <topology evidence="3">Peripheral membrane protein</topology>
    </subcellularLocation>
    <subcellularLocation>
        <location evidence="2">Microsome membrane</location>
        <topology evidence="2">Peripheral membrane protein</topology>
    </subcellularLocation>
</comment>
<dbReference type="Gene3D" id="1.10.630.10">
    <property type="entry name" value="Cytochrome P450"/>
    <property type="match status" value="1"/>
</dbReference>
<evidence type="ECO:0000256" key="11">
    <source>
        <dbReference type="ARBA" id="ARBA00023033"/>
    </source>
</evidence>
<evidence type="ECO:0000256" key="10">
    <source>
        <dbReference type="ARBA" id="ARBA00023004"/>
    </source>
</evidence>
<dbReference type="GO" id="GO:0020037">
    <property type="term" value="F:heme binding"/>
    <property type="evidence" value="ECO:0007669"/>
    <property type="project" value="InterPro"/>
</dbReference>
<dbReference type="Pfam" id="PF00067">
    <property type="entry name" value="p450"/>
    <property type="match status" value="1"/>
</dbReference>
<keyword evidence="11" id="KW-0503">Monooxygenase</keyword>
<dbReference type="GO" id="GO:0004497">
    <property type="term" value="F:monooxygenase activity"/>
    <property type="evidence" value="ECO:0007669"/>
    <property type="project" value="UniProtKB-KW"/>
</dbReference>
<dbReference type="GO" id="GO:0005789">
    <property type="term" value="C:endoplasmic reticulum membrane"/>
    <property type="evidence" value="ECO:0007669"/>
    <property type="project" value="UniProtKB-SubCell"/>
</dbReference>
<keyword evidence="6 12" id="KW-0479">Metal-binding</keyword>
<dbReference type="PANTHER" id="PTHR24291:SF187">
    <property type="entry name" value="CYTOCHROME P450 4AE1-RELATED"/>
    <property type="match status" value="1"/>
</dbReference>
<evidence type="ECO:0000313" key="14">
    <source>
        <dbReference type="Proteomes" id="UP000075902"/>
    </source>
</evidence>
<evidence type="ECO:0000313" key="13">
    <source>
        <dbReference type="EnsemblMetazoa" id="AMEC010258-PA"/>
    </source>
</evidence>
<dbReference type="InterPro" id="IPR001128">
    <property type="entry name" value="Cyt_P450"/>
</dbReference>
<dbReference type="InterPro" id="IPR050196">
    <property type="entry name" value="Cytochrome_P450_Monoox"/>
</dbReference>
<keyword evidence="14" id="KW-1185">Reference proteome</keyword>
<dbReference type="PROSITE" id="PS00086">
    <property type="entry name" value="CYTOCHROME_P450"/>
    <property type="match status" value="1"/>
</dbReference>
<keyword evidence="8" id="KW-0492">Microsome</keyword>
<dbReference type="InterPro" id="IPR036396">
    <property type="entry name" value="Cyt_P450_sf"/>
</dbReference>
<reference evidence="14" key="1">
    <citation type="submission" date="2014-01" db="EMBL/GenBank/DDBJ databases">
        <title>The Genome Sequence of Anopheles melas CM1001059_A (V2).</title>
        <authorList>
            <consortium name="The Broad Institute Genomics Platform"/>
            <person name="Neafsey D.E."/>
            <person name="Besansky N."/>
            <person name="Howell P."/>
            <person name="Walton C."/>
            <person name="Young S.K."/>
            <person name="Zeng Q."/>
            <person name="Gargeya S."/>
            <person name="Fitzgerald M."/>
            <person name="Haas B."/>
            <person name="Abouelleil A."/>
            <person name="Allen A.W."/>
            <person name="Alvarado L."/>
            <person name="Arachchi H.M."/>
            <person name="Berlin A.M."/>
            <person name="Chapman S.B."/>
            <person name="Gainer-Dewar J."/>
            <person name="Goldberg J."/>
            <person name="Griggs A."/>
            <person name="Gujja S."/>
            <person name="Hansen M."/>
            <person name="Howarth C."/>
            <person name="Imamovic A."/>
            <person name="Ireland A."/>
            <person name="Larimer J."/>
            <person name="McCowan C."/>
            <person name="Murphy C."/>
            <person name="Pearson M."/>
            <person name="Poon T.W."/>
            <person name="Priest M."/>
            <person name="Roberts A."/>
            <person name="Saif S."/>
            <person name="Shea T."/>
            <person name="Sisk P."/>
            <person name="Sykes S."/>
            <person name="Wortman J."/>
            <person name="Nusbaum C."/>
            <person name="Birren B."/>
        </authorList>
    </citation>
    <scope>NUCLEOTIDE SEQUENCE [LARGE SCALE GENOMIC DNA]</scope>
    <source>
        <strain evidence="14">CM1001059</strain>
    </source>
</reference>
<dbReference type="VEuPathDB" id="VectorBase:AMEC010258"/>
<evidence type="ECO:0000256" key="3">
    <source>
        <dbReference type="ARBA" id="ARBA00004406"/>
    </source>
</evidence>
<evidence type="ECO:0000256" key="1">
    <source>
        <dbReference type="ARBA" id="ARBA00001971"/>
    </source>
</evidence>
<sequence>MIMYALLIALCVLVLRFVAFRYKVYRTVGHLPGPPVNFLLGNTLELVRYDTQVFFEKLMEYFQRYGTIVRLDMLNKVWIIFSSPHDIEQIISSNEFNRKSMDYDILQEWLGNGILLDYGNTWFSNRRALTGAFHFKILDTYVPVFEEQADVLVRKLLDAGGATVDIFPMVKLYTLDVILETSMGVRCRAQLEDSDYVRAVTDLTHITFWRMYNAMGFSDWTFRLTKHYQTYRKSLQINREFTTSVIKQRRAELLAAGTSDTTRPEKGRLSLLDILLRSDITGRTFSDEEVYSQVNNFMFAGHDTTSSAITFILYACAKHPDVQQRVYEEIAAELPDGEPVTQQCVNNLKYLEQVIKESLRMFPPVPYYSRHIDHDTTQGGVRLEKGSTIVFGTYMLHHNPEYFPEPDQFRPERFADGETKRNPFAYIPFSAGSRNCIGQKFALNELKTALVKILRQCKVELPDPDFVPKMKMELVLKPVNACIRQPDLKQLQQLHQRAFQLVLGKLLADAVPAAGTERNVRVRVERLRVACPLEPVRIESFRVGKVVVAVVHGIDIDCHTGAACDTLRQQFRIFRGDAGYHRDGPTANVNVSTSSRISSSVKGLPSMRASSSVSSSARFRLPNVSSSFRTSTGASSSFILRLLSIIPSVNCHDFFTSSSKRRLVRYACWVLWPSPSIPTPIAVSQIMPSVSSFSSGNTFTASADRPVSVSSLAQNASACRLKTGTKFSNILK</sequence>
<keyword evidence="10 12" id="KW-0408">Iron</keyword>
<evidence type="ECO:0000256" key="8">
    <source>
        <dbReference type="ARBA" id="ARBA00022848"/>
    </source>
</evidence>
<evidence type="ECO:0000256" key="4">
    <source>
        <dbReference type="ARBA" id="ARBA00010617"/>
    </source>
</evidence>
<organism evidence="13 14">
    <name type="scientific">Anopheles melas</name>
    <dbReference type="NCBI Taxonomy" id="34690"/>
    <lineage>
        <taxon>Eukaryota</taxon>
        <taxon>Metazoa</taxon>
        <taxon>Ecdysozoa</taxon>
        <taxon>Arthropoda</taxon>
        <taxon>Hexapoda</taxon>
        <taxon>Insecta</taxon>
        <taxon>Pterygota</taxon>
        <taxon>Neoptera</taxon>
        <taxon>Endopterygota</taxon>
        <taxon>Diptera</taxon>
        <taxon>Nematocera</taxon>
        <taxon>Culicoidea</taxon>
        <taxon>Culicidae</taxon>
        <taxon>Anophelinae</taxon>
        <taxon>Anopheles</taxon>
    </lineage>
</organism>
<accession>A0A182TXU2</accession>
<dbReference type="InterPro" id="IPR017972">
    <property type="entry name" value="Cyt_P450_CS"/>
</dbReference>
<name>A0A182TXU2_9DIPT</name>
<dbReference type="GO" id="GO:0005506">
    <property type="term" value="F:iron ion binding"/>
    <property type="evidence" value="ECO:0007669"/>
    <property type="project" value="InterPro"/>
</dbReference>
<evidence type="ECO:0000256" key="12">
    <source>
        <dbReference type="PIRSR" id="PIRSR602401-1"/>
    </source>
</evidence>
<dbReference type="PANTHER" id="PTHR24291">
    <property type="entry name" value="CYTOCHROME P450 FAMILY 4"/>
    <property type="match status" value="1"/>
</dbReference>
<dbReference type="PRINTS" id="PR00463">
    <property type="entry name" value="EP450I"/>
</dbReference>
<dbReference type="SUPFAM" id="SSF48264">
    <property type="entry name" value="Cytochrome P450"/>
    <property type="match status" value="1"/>
</dbReference>
<dbReference type="AlphaFoldDB" id="A0A182TXU2"/>
<evidence type="ECO:0000256" key="2">
    <source>
        <dbReference type="ARBA" id="ARBA00004174"/>
    </source>
</evidence>
<evidence type="ECO:0000256" key="7">
    <source>
        <dbReference type="ARBA" id="ARBA00022824"/>
    </source>
</evidence>
<evidence type="ECO:0000256" key="5">
    <source>
        <dbReference type="ARBA" id="ARBA00022617"/>
    </source>
</evidence>
<dbReference type="STRING" id="34690.A0A182TXU2"/>
<proteinExistence type="inferred from homology"/>
<comment type="cofactor">
    <cofactor evidence="1 12">
        <name>heme</name>
        <dbReference type="ChEBI" id="CHEBI:30413"/>
    </cofactor>
</comment>